<evidence type="ECO:0000256" key="5">
    <source>
        <dbReference type="ARBA" id="ARBA00022679"/>
    </source>
</evidence>
<dbReference type="OMA" id="GLYKYMR"/>
<keyword evidence="5 11" id="KW-0808">Transferase</keyword>
<evidence type="ECO:0000256" key="3">
    <source>
        <dbReference type="ARBA" id="ARBA00012151"/>
    </source>
</evidence>
<evidence type="ECO:0000256" key="4">
    <source>
        <dbReference type="ARBA" id="ARBA00022603"/>
    </source>
</evidence>
<feature type="transmembrane region" description="Helical" evidence="10">
    <location>
        <begin position="388"/>
        <end position="412"/>
    </location>
</feature>
<evidence type="ECO:0000256" key="7">
    <source>
        <dbReference type="ARBA" id="ARBA00022692"/>
    </source>
</evidence>
<sequence>MNVGMYIVSAFLLYAGVLNYKPLIYLINTNLYEIIEKKKKFEISDYWLHKWLEYGFVCVYVCIAFQPSRNVYSKRSKYNYIFAKILLIYFFFFFFHFIINISNNFPLNIFYLFLITFHLSEFFLSFVHNKNNYNYYNFLINPNYGYAYFFVLTLLEYYAKIFLFVLLRAFEKYINKYLLRQLLIFNFFFFKNYMDNYGICTYSYYNQIKTNKSNITTPIINEIQGKNKPMKKLLATRYDNNTIISLFLTKRDLLKDSNYSQIIFLRKDTNVKHVLSVYKFGRNKDSYHLYKNTHKQKKKNRYSNSSKTHYDIEEKAISSAYPSFTDLSGNKCIFNNTLVTRFIQKWTNKIFSKKYDLNNSLFQKIILKYENFFHSYDIIGNYDQIYNYYLFISLLSLLFSLAGFLLRIFGLIQCSKNFSFYVLHSDTLFKKYVKRKHDLVTWGLYKYMRHPCYTGWFYYALFLQLFLFNIICFILCFIISWTYFYRTIKLEEKYLLECYDDEYRKYKAQTPNIYIPFMNNI</sequence>
<protein>
    <recommendedName>
        <fullName evidence="3 10">Protein-S-isoprenylcysteine O-methyltransferase</fullName>
        <ecNumber evidence="3 10">2.1.1.100</ecNumber>
    </recommendedName>
</protein>
<feature type="transmembrane region" description="Helical" evidence="10">
    <location>
        <begin position="78"/>
        <end position="97"/>
    </location>
</feature>
<evidence type="ECO:0000256" key="1">
    <source>
        <dbReference type="ARBA" id="ARBA00004141"/>
    </source>
</evidence>
<keyword evidence="10" id="KW-0256">Endoplasmic reticulum</keyword>
<gene>
    <name evidence="11" type="primary">PmUG01_14071000</name>
    <name evidence="11" type="ORF">PMUG01_14071000</name>
</gene>
<organism evidence="11 12">
    <name type="scientific">Plasmodium malariae</name>
    <dbReference type="NCBI Taxonomy" id="5858"/>
    <lineage>
        <taxon>Eukaryota</taxon>
        <taxon>Sar</taxon>
        <taxon>Alveolata</taxon>
        <taxon>Apicomplexa</taxon>
        <taxon>Aconoidasida</taxon>
        <taxon>Haemosporida</taxon>
        <taxon>Plasmodiidae</taxon>
        <taxon>Plasmodium</taxon>
        <taxon>Plasmodium (Plasmodium)</taxon>
    </lineage>
</organism>
<evidence type="ECO:0000313" key="11">
    <source>
        <dbReference type="EMBL" id="SCP03650.1"/>
    </source>
</evidence>
<comment type="similarity">
    <text evidence="2 10">Belongs to the class VI-like SAM-binding methyltransferase superfamily. Isoprenylcysteine carboxyl methyltransferase family.</text>
</comment>
<keyword evidence="4 10" id="KW-0489">Methyltransferase</keyword>
<evidence type="ECO:0000256" key="10">
    <source>
        <dbReference type="RuleBase" id="RU362022"/>
    </source>
</evidence>
<evidence type="ECO:0000256" key="2">
    <source>
        <dbReference type="ARBA" id="ARBA00009140"/>
    </source>
</evidence>
<dbReference type="InterPro" id="IPR007269">
    <property type="entry name" value="ICMT_MeTrfase"/>
</dbReference>
<dbReference type="PANTHER" id="PTHR12714">
    <property type="entry name" value="PROTEIN-S ISOPRENYLCYSTEINE O-METHYLTRANSFERASE"/>
    <property type="match status" value="1"/>
</dbReference>
<keyword evidence="9 10" id="KW-0472">Membrane</keyword>
<keyword evidence="8 10" id="KW-1133">Transmembrane helix</keyword>
<dbReference type="RefSeq" id="XP_028864603.1">
    <property type="nucleotide sequence ID" value="XM_029008300.1"/>
</dbReference>
<comment type="catalytic activity">
    <reaction evidence="10">
        <text>[protein]-C-terminal S-[(2E,6E)-farnesyl]-L-cysteine + S-adenosyl-L-methionine = [protein]-C-terminal S-[(2E,6E)-farnesyl]-L-cysteine methyl ester + S-adenosyl-L-homocysteine</text>
        <dbReference type="Rhea" id="RHEA:21672"/>
        <dbReference type="Rhea" id="RHEA-COMP:12125"/>
        <dbReference type="Rhea" id="RHEA-COMP:12126"/>
        <dbReference type="ChEBI" id="CHEBI:57856"/>
        <dbReference type="ChEBI" id="CHEBI:59789"/>
        <dbReference type="ChEBI" id="CHEBI:90510"/>
        <dbReference type="ChEBI" id="CHEBI:90511"/>
        <dbReference type="EC" id="2.1.1.100"/>
    </reaction>
</comment>
<feature type="transmembrane region" description="Helical" evidence="10">
    <location>
        <begin position="48"/>
        <end position="66"/>
    </location>
</feature>
<dbReference type="VEuPathDB" id="PlasmoDB:PmUG01_14071000"/>
<feature type="transmembrane region" description="Helical" evidence="10">
    <location>
        <begin position="456"/>
        <end position="484"/>
    </location>
</feature>
<dbReference type="Gene3D" id="1.20.120.1630">
    <property type="match status" value="1"/>
</dbReference>
<dbReference type="Proteomes" id="UP000219813">
    <property type="component" value="Chromosome 14"/>
</dbReference>
<dbReference type="PROSITE" id="PS51564">
    <property type="entry name" value="SAM_ICMT"/>
    <property type="match status" value="1"/>
</dbReference>
<proteinExistence type="inferred from homology"/>
<feature type="transmembrane region" description="Helical" evidence="10">
    <location>
        <begin position="109"/>
        <end position="127"/>
    </location>
</feature>
<dbReference type="GO" id="GO:0032259">
    <property type="term" value="P:methylation"/>
    <property type="evidence" value="ECO:0007669"/>
    <property type="project" value="UniProtKB-KW"/>
</dbReference>
<dbReference type="EC" id="2.1.1.100" evidence="3 10"/>
<evidence type="ECO:0000256" key="6">
    <source>
        <dbReference type="ARBA" id="ARBA00022691"/>
    </source>
</evidence>
<dbReference type="Pfam" id="PF04140">
    <property type="entry name" value="ICMT"/>
    <property type="match status" value="1"/>
</dbReference>
<dbReference type="KEGG" id="pmal:PMUG01_14071000"/>
<keyword evidence="7 10" id="KW-0812">Transmembrane</keyword>
<dbReference type="GO" id="GO:0004671">
    <property type="term" value="F:protein C-terminal S-isoprenylcysteine carboxyl O-methyltransferase activity"/>
    <property type="evidence" value="ECO:0007669"/>
    <property type="project" value="UniProtKB-EC"/>
</dbReference>
<keyword evidence="12" id="KW-1185">Reference proteome</keyword>
<keyword evidence="6 10" id="KW-0949">S-adenosyl-L-methionine</keyword>
<feature type="transmembrane region" description="Helical" evidence="10">
    <location>
        <begin position="147"/>
        <end position="170"/>
    </location>
</feature>
<dbReference type="GeneID" id="39872021"/>
<dbReference type="AlphaFoldDB" id="A0A1D3TFB9"/>
<dbReference type="OrthoDB" id="422086at2759"/>
<dbReference type="EMBL" id="LT594635">
    <property type="protein sequence ID" value="SCP03650.1"/>
    <property type="molecule type" value="Genomic_DNA"/>
</dbReference>
<name>A0A1D3TFB9_PLAMA</name>
<evidence type="ECO:0000313" key="12">
    <source>
        <dbReference type="Proteomes" id="UP000219813"/>
    </source>
</evidence>
<evidence type="ECO:0000256" key="9">
    <source>
        <dbReference type="ARBA" id="ARBA00023136"/>
    </source>
</evidence>
<dbReference type="PANTHER" id="PTHR12714:SF9">
    <property type="entry name" value="PROTEIN-S-ISOPRENYLCYSTEINE O-METHYLTRANSFERASE"/>
    <property type="match status" value="1"/>
</dbReference>
<accession>A0A1D3TFB9</accession>
<feature type="transmembrane region" description="Helical" evidence="10">
    <location>
        <begin position="6"/>
        <end position="27"/>
    </location>
</feature>
<dbReference type="GO" id="GO:0005789">
    <property type="term" value="C:endoplasmic reticulum membrane"/>
    <property type="evidence" value="ECO:0007669"/>
    <property type="project" value="UniProtKB-SubCell"/>
</dbReference>
<reference evidence="11 12" key="1">
    <citation type="submission" date="2016-06" db="EMBL/GenBank/DDBJ databases">
        <authorList>
            <consortium name="Pathogen Informatics"/>
        </authorList>
    </citation>
    <scope>NUCLEOTIDE SEQUENCE [LARGE SCALE GENOMIC DNA]</scope>
</reference>
<evidence type="ECO:0000256" key="8">
    <source>
        <dbReference type="ARBA" id="ARBA00022989"/>
    </source>
</evidence>
<dbReference type="InterPro" id="IPR025770">
    <property type="entry name" value="PPMT_MeTrfase"/>
</dbReference>
<comment type="subcellular location">
    <subcellularLocation>
        <location evidence="10">Endoplasmic reticulum membrane</location>
        <topology evidence="10">Multi-pass membrane protein</topology>
    </subcellularLocation>
    <subcellularLocation>
        <location evidence="1">Membrane</location>
        <topology evidence="1">Multi-pass membrane protein</topology>
    </subcellularLocation>
</comment>